<sequence length="125" mass="12716">MWIMVAGPYTSGGAEAATRAARLAELNRAALAVFRMGHVPVIGVNMALPVIAAAEGDAFEDVMMPLSLALAERCDAVLRIGGASAGADAELARFAAAGKPVFRSLAEVPPAATPLRPPAPPSPRG</sequence>
<proteinExistence type="predicted"/>
<gene>
    <name evidence="2" type="ORF">GWK16_10875</name>
</gene>
<dbReference type="InterPro" id="IPR015235">
    <property type="entry name" value="DUF1937"/>
</dbReference>
<dbReference type="Proteomes" id="UP000548582">
    <property type="component" value="Unassembled WGS sequence"/>
</dbReference>
<evidence type="ECO:0000313" key="3">
    <source>
        <dbReference type="Proteomes" id="UP000548582"/>
    </source>
</evidence>
<dbReference type="Pfam" id="PF09152">
    <property type="entry name" value="DUF1937"/>
    <property type="match status" value="1"/>
</dbReference>
<reference evidence="2 3" key="1">
    <citation type="submission" date="2020-03" db="EMBL/GenBank/DDBJ databases">
        <authorList>
            <person name="Sun Q."/>
        </authorList>
    </citation>
    <scope>NUCLEOTIDE SEQUENCE [LARGE SCALE GENOMIC DNA]</scope>
    <source>
        <strain evidence="2 3">JC162</strain>
    </source>
</reference>
<comment type="caution">
    <text evidence="2">The sequence shown here is derived from an EMBL/GenBank/DDBJ whole genome shotgun (WGS) entry which is preliminary data.</text>
</comment>
<evidence type="ECO:0000259" key="1">
    <source>
        <dbReference type="Pfam" id="PF09152"/>
    </source>
</evidence>
<dbReference type="Gene3D" id="3.40.50.10400">
    <property type="entry name" value="Hypothetical protein PA1492"/>
    <property type="match status" value="1"/>
</dbReference>
<evidence type="ECO:0000313" key="2">
    <source>
        <dbReference type="EMBL" id="NMJ41747.1"/>
    </source>
</evidence>
<organism evidence="2 3">
    <name type="scientific">Neoroseomonas marina</name>
    <dbReference type="NCBI Taxonomy" id="1232220"/>
    <lineage>
        <taxon>Bacteria</taxon>
        <taxon>Pseudomonadati</taxon>
        <taxon>Pseudomonadota</taxon>
        <taxon>Alphaproteobacteria</taxon>
        <taxon>Acetobacterales</taxon>
        <taxon>Acetobacteraceae</taxon>
        <taxon>Neoroseomonas</taxon>
    </lineage>
</organism>
<accession>A0A848EE21</accession>
<name>A0A848EE21_9PROT</name>
<dbReference type="SUPFAM" id="SSF52309">
    <property type="entry name" value="N-(deoxy)ribosyltransferase-like"/>
    <property type="match status" value="1"/>
</dbReference>
<dbReference type="EMBL" id="JABBKX010000003">
    <property type="protein sequence ID" value="NMJ41747.1"/>
    <property type="molecule type" value="Genomic_DNA"/>
</dbReference>
<protein>
    <submittedName>
        <fullName evidence="2">DUF1937 family protein</fullName>
    </submittedName>
</protein>
<keyword evidence="3" id="KW-1185">Reference proteome</keyword>
<dbReference type="AlphaFoldDB" id="A0A848EE21"/>
<feature type="domain" description="DUF1937" evidence="1">
    <location>
        <begin position="3"/>
        <end position="102"/>
    </location>
</feature>